<keyword evidence="2" id="KW-1185">Reference proteome</keyword>
<feature type="non-terminal residue" evidence="1">
    <location>
        <position position="77"/>
    </location>
</feature>
<reference evidence="1 2" key="1">
    <citation type="journal article" date="2021" name="BMC Genomics">
        <title>Datura genome reveals duplications of psychoactive alkaloid biosynthetic genes and high mutation rate following tissue culture.</title>
        <authorList>
            <person name="Rajewski A."/>
            <person name="Carter-House D."/>
            <person name="Stajich J."/>
            <person name="Litt A."/>
        </authorList>
    </citation>
    <scope>NUCLEOTIDE SEQUENCE [LARGE SCALE GENOMIC DNA]</scope>
    <source>
        <strain evidence="1">AR-01</strain>
    </source>
</reference>
<gene>
    <name evidence="1" type="ORF">HAX54_038534</name>
</gene>
<evidence type="ECO:0000313" key="1">
    <source>
        <dbReference type="EMBL" id="MCE0481119.1"/>
    </source>
</evidence>
<evidence type="ECO:0000313" key="2">
    <source>
        <dbReference type="Proteomes" id="UP000823775"/>
    </source>
</evidence>
<protein>
    <submittedName>
        <fullName evidence="1">Uncharacterized protein</fullName>
    </submittedName>
</protein>
<proteinExistence type="predicted"/>
<comment type="caution">
    <text evidence="1">The sequence shown here is derived from an EMBL/GenBank/DDBJ whole genome shotgun (WGS) entry which is preliminary data.</text>
</comment>
<organism evidence="1 2">
    <name type="scientific">Datura stramonium</name>
    <name type="common">Jimsonweed</name>
    <name type="synonym">Common thornapple</name>
    <dbReference type="NCBI Taxonomy" id="4076"/>
    <lineage>
        <taxon>Eukaryota</taxon>
        <taxon>Viridiplantae</taxon>
        <taxon>Streptophyta</taxon>
        <taxon>Embryophyta</taxon>
        <taxon>Tracheophyta</taxon>
        <taxon>Spermatophyta</taxon>
        <taxon>Magnoliopsida</taxon>
        <taxon>eudicotyledons</taxon>
        <taxon>Gunneridae</taxon>
        <taxon>Pentapetalae</taxon>
        <taxon>asterids</taxon>
        <taxon>lamiids</taxon>
        <taxon>Solanales</taxon>
        <taxon>Solanaceae</taxon>
        <taxon>Solanoideae</taxon>
        <taxon>Datureae</taxon>
        <taxon>Datura</taxon>
    </lineage>
</organism>
<name>A0ABS8VK05_DATST</name>
<dbReference type="EMBL" id="JACEIK010005267">
    <property type="protein sequence ID" value="MCE0481119.1"/>
    <property type="molecule type" value="Genomic_DNA"/>
</dbReference>
<sequence>MEQFIQLNTTGTFCSNTNTDEVLLFYVSMPKPDLENKKRWRTVRLGERKEMRGKEGAEGRKVGGRSGGVELLVVIVH</sequence>
<dbReference type="Proteomes" id="UP000823775">
    <property type="component" value="Unassembled WGS sequence"/>
</dbReference>
<accession>A0ABS8VK05</accession>